<gene>
    <name evidence="3" type="ORF">HMPREF9098_1112</name>
</gene>
<dbReference type="EMBL" id="AEWV01000016">
    <property type="protein sequence ID" value="EGC17454.1"/>
    <property type="molecule type" value="Genomic_DNA"/>
</dbReference>
<protein>
    <recommendedName>
        <fullName evidence="5">Lipoprotein</fullName>
    </recommendedName>
</protein>
<name>F0EZ28_9NEIS</name>
<feature type="signal peptide" evidence="2">
    <location>
        <begin position="1"/>
        <end position="23"/>
    </location>
</feature>
<keyword evidence="4" id="KW-1185">Reference proteome</keyword>
<evidence type="ECO:0000256" key="1">
    <source>
        <dbReference type="SAM" id="MobiDB-lite"/>
    </source>
</evidence>
<comment type="caution">
    <text evidence="3">The sequence shown here is derived from an EMBL/GenBank/DDBJ whole genome shotgun (WGS) entry which is preliminary data.</text>
</comment>
<dbReference type="STRING" id="888741.HMPREF9098_1112"/>
<evidence type="ECO:0000313" key="3">
    <source>
        <dbReference type="EMBL" id="EGC17454.1"/>
    </source>
</evidence>
<evidence type="ECO:0000313" key="4">
    <source>
        <dbReference type="Proteomes" id="UP000004088"/>
    </source>
</evidence>
<dbReference type="HOGENOM" id="CLU_2343001_0_0_4"/>
<feature type="compositionally biased region" description="Basic and acidic residues" evidence="1">
    <location>
        <begin position="46"/>
        <end position="64"/>
    </location>
</feature>
<organism evidence="3 4">
    <name type="scientific">Kingella denitrificans ATCC 33394</name>
    <dbReference type="NCBI Taxonomy" id="888741"/>
    <lineage>
        <taxon>Bacteria</taxon>
        <taxon>Pseudomonadati</taxon>
        <taxon>Pseudomonadota</taxon>
        <taxon>Betaproteobacteria</taxon>
        <taxon>Neisseriales</taxon>
        <taxon>Neisseriaceae</taxon>
        <taxon>Kingella</taxon>
    </lineage>
</organism>
<feature type="chain" id="PRO_5003250183" description="Lipoprotein" evidence="2">
    <location>
        <begin position="24"/>
        <end position="97"/>
    </location>
</feature>
<dbReference type="Proteomes" id="UP000004088">
    <property type="component" value="Unassembled WGS sequence"/>
</dbReference>
<dbReference type="PROSITE" id="PS51257">
    <property type="entry name" value="PROKAR_LIPOPROTEIN"/>
    <property type="match status" value="1"/>
</dbReference>
<accession>F0EZ28</accession>
<keyword evidence="2" id="KW-0732">Signal</keyword>
<evidence type="ECO:0008006" key="5">
    <source>
        <dbReference type="Google" id="ProtNLM"/>
    </source>
</evidence>
<evidence type="ECO:0000256" key="2">
    <source>
        <dbReference type="SAM" id="SignalP"/>
    </source>
</evidence>
<feature type="region of interest" description="Disordered" evidence="1">
    <location>
        <begin position="40"/>
        <end position="79"/>
    </location>
</feature>
<dbReference type="RefSeq" id="WP_003782562.1">
    <property type="nucleotide sequence ID" value="NZ_GL870929.1"/>
</dbReference>
<dbReference type="NCBIfam" id="NF046038">
    <property type="entry name" value="NGK_0946_fam"/>
    <property type="match status" value="1"/>
</dbReference>
<dbReference type="AlphaFoldDB" id="F0EZ28"/>
<proteinExistence type="predicted"/>
<sequence length="97" mass="10757">MLSKKLVLIALSAVLLSACQAIGSGEDSASNINRVRGKRGMTISDAEARQQRRQRVSELEESATRHTRTRMNMETTRDGIGTVRDGVNLIQQIRSIF</sequence>
<reference evidence="3 4" key="1">
    <citation type="submission" date="2011-01" db="EMBL/GenBank/DDBJ databases">
        <authorList>
            <person name="Muzny D."/>
            <person name="Qin X."/>
            <person name="Deng J."/>
            <person name="Jiang H."/>
            <person name="Liu Y."/>
            <person name="Qu J."/>
            <person name="Song X.-Z."/>
            <person name="Zhang L."/>
            <person name="Thornton R."/>
            <person name="Coyle M."/>
            <person name="Francisco L."/>
            <person name="Jackson L."/>
            <person name="Javaid M."/>
            <person name="Korchina V."/>
            <person name="Kovar C."/>
            <person name="Mata R."/>
            <person name="Mathew T."/>
            <person name="Ngo R."/>
            <person name="Nguyen L."/>
            <person name="Nguyen N."/>
            <person name="Okwuonu G."/>
            <person name="Ongeri F."/>
            <person name="Pham C."/>
            <person name="Simmons D."/>
            <person name="Wilczek-Boney K."/>
            <person name="Hale W."/>
            <person name="Jakkamsetti A."/>
            <person name="Pham P."/>
            <person name="Ruth R."/>
            <person name="San Lucas F."/>
            <person name="Warren J."/>
            <person name="Zhang J."/>
            <person name="Zhao Z."/>
            <person name="Zhou C."/>
            <person name="Zhu D."/>
            <person name="Lee S."/>
            <person name="Bess C."/>
            <person name="Blankenburg K."/>
            <person name="Forbes L."/>
            <person name="Fu Q."/>
            <person name="Gubbala S."/>
            <person name="Hirani K."/>
            <person name="Jayaseelan J.C."/>
            <person name="Lara F."/>
            <person name="Munidasa M."/>
            <person name="Palculict T."/>
            <person name="Patil S."/>
            <person name="Pu L.-L."/>
            <person name="Saada N."/>
            <person name="Tang L."/>
            <person name="Weissenberger G."/>
            <person name="Zhu Y."/>
            <person name="Hemphill L."/>
            <person name="Shang Y."/>
            <person name="Youmans B."/>
            <person name="Ayvaz T."/>
            <person name="Ross M."/>
            <person name="Santibanez J."/>
            <person name="Aqrawi P."/>
            <person name="Gross S."/>
            <person name="Joshi V."/>
            <person name="Fowler G."/>
            <person name="Nazareth L."/>
            <person name="Reid J."/>
            <person name="Worley K."/>
            <person name="Petrosino J."/>
            <person name="Highlander S."/>
            <person name="Gibbs R."/>
        </authorList>
    </citation>
    <scope>NUCLEOTIDE SEQUENCE [LARGE SCALE GENOMIC DNA]</scope>
    <source>
        <strain evidence="3 4">ATCC 33394</strain>
    </source>
</reference>